<gene>
    <name evidence="1" type="ORF">Tci_354090</name>
</gene>
<evidence type="ECO:0000313" key="1">
    <source>
        <dbReference type="EMBL" id="GEX82115.1"/>
    </source>
</evidence>
<comment type="caution">
    <text evidence="1">The sequence shown here is derived from an EMBL/GenBank/DDBJ whole genome shotgun (WGS) entry which is preliminary data.</text>
</comment>
<reference evidence="1" key="1">
    <citation type="journal article" date="2019" name="Sci. Rep.">
        <title>Draft genome of Tanacetum cinerariifolium, the natural source of mosquito coil.</title>
        <authorList>
            <person name="Yamashiro T."/>
            <person name="Shiraishi A."/>
            <person name="Satake H."/>
            <person name="Nakayama K."/>
        </authorList>
    </citation>
    <scope>NUCLEOTIDE SEQUENCE</scope>
</reference>
<proteinExistence type="predicted"/>
<dbReference type="EMBL" id="BKCJ010132322">
    <property type="protein sequence ID" value="GEX82115.1"/>
    <property type="molecule type" value="Genomic_DNA"/>
</dbReference>
<accession>A0A699HF87</accession>
<protein>
    <recommendedName>
        <fullName evidence="2">Reverse transcriptase domain-containing protein</fullName>
    </recommendedName>
</protein>
<name>A0A699HF87_TANCI</name>
<evidence type="ECO:0008006" key="2">
    <source>
        <dbReference type="Google" id="ProtNLM"/>
    </source>
</evidence>
<organism evidence="1">
    <name type="scientific">Tanacetum cinerariifolium</name>
    <name type="common">Dalmatian daisy</name>
    <name type="synonym">Chrysanthemum cinerariifolium</name>
    <dbReference type="NCBI Taxonomy" id="118510"/>
    <lineage>
        <taxon>Eukaryota</taxon>
        <taxon>Viridiplantae</taxon>
        <taxon>Streptophyta</taxon>
        <taxon>Embryophyta</taxon>
        <taxon>Tracheophyta</taxon>
        <taxon>Spermatophyta</taxon>
        <taxon>Magnoliopsida</taxon>
        <taxon>eudicotyledons</taxon>
        <taxon>Gunneridae</taxon>
        <taxon>Pentapetalae</taxon>
        <taxon>asterids</taxon>
        <taxon>campanulids</taxon>
        <taxon>Asterales</taxon>
        <taxon>Asteraceae</taxon>
        <taxon>Asteroideae</taxon>
        <taxon>Anthemideae</taxon>
        <taxon>Anthemidinae</taxon>
        <taxon>Tanacetum</taxon>
    </lineage>
</organism>
<sequence>MEDQFDINTLTMKQYMAWVQDDIRPGLVKPKIGNDVEFEINRNFMRELRRKLFKGTDYEDAHEHVRRVLEIADLFHFSGITHNVVMLIVFPIKLKGPALRWINKLLAGSITT</sequence>
<dbReference type="AlphaFoldDB" id="A0A699HF87"/>